<accession>A0A642MI55</accession>
<evidence type="ECO:0000313" key="6">
    <source>
        <dbReference type="Proteomes" id="UP001060104"/>
    </source>
</evidence>
<dbReference type="InterPro" id="IPR001296">
    <property type="entry name" value="Glyco_trans_1"/>
</dbReference>
<dbReference type="GO" id="GO:0047265">
    <property type="term" value="F:poly(glycerol-phosphate) alpha-glucosyltransferase activity"/>
    <property type="evidence" value="ECO:0007669"/>
    <property type="project" value="UniProtKB-EC"/>
</dbReference>
<dbReference type="PANTHER" id="PTHR12526:SF630">
    <property type="entry name" value="GLYCOSYLTRANSFERASE"/>
    <property type="match status" value="1"/>
</dbReference>
<evidence type="ECO:0000313" key="4">
    <source>
        <dbReference type="EMBL" id="UVQ74272.1"/>
    </source>
</evidence>
<accession>A0A174QEZ2</accession>
<keyword evidence="2" id="KW-0328">Glycosyltransferase</keyword>
<evidence type="ECO:0000313" key="5">
    <source>
        <dbReference type="Proteomes" id="UP000095606"/>
    </source>
</evidence>
<dbReference type="Proteomes" id="UP001204548">
    <property type="component" value="Unassembled WGS sequence"/>
</dbReference>
<gene>
    <name evidence="2" type="primary">tagE_4</name>
    <name evidence="2" type="ORF">ERS852461_03219</name>
    <name evidence="3" type="ORF">NXW97_21665</name>
    <name evidence="4" type="ORF">NXY30_25460</name>
</gene>
<dbReference type="EMBL" id="JANUTS010000001">
    <property type="protein sequence ID" value="MCS2794567.1"/>
    <property type="molecule type" value="Genomic_DNA"/>
</dbReference>
<evidence type="ECO:0000313" key="3">
    <source>
        <dbReference type="EMBL" id="MCS2794567.1"/>
    </source>
</evidence>
<protein>
    <submittedName>
        <fullName evidence="2">Glycosyl transferase family protein</fullName>
        <ecNumber evidence="2">2.4.1.52</ecNumber>
    </submittedName>
    <submittedName>
        <fullName evidence="3">Glycosyltransferase family 4 protein</fullName>
    </submittedName>
</protein>
<organism evidence="2 5">
    <name type="scientific">Bacteroides faecis</name>
    <dbReference type="NCBI Taxonomy" id="674529"/>
    <lineage>
        <taxon>Bacteria</taxon>
        <taxon>Pseudomonadati</taxon>
        <taxon>Bacteroidota</taxon>
        <taxon>Bacteroidia</taxon>
        <taxon>Bacteroidales</taxon>
        <taxon>Bacteroidaceae</taxon>
        <taxon>Bacteroides</taxon>
    </lineage>
</organism>
<dbReference type="RefSeq" id="WP_010538941.1">
    <property type="nucleotide sequence ID" value="NZ_CAXKYA010000019.1"/>
</dbReference>
<keyword evidence="2" id="KW-0808">Transferase</keyword>
<reference evidence="2 5" key="1">
    <citation type="submission" date="2015-09" db="EMBL/GenBank/DDBJ databases">
        <authorList>
            <consortium name="Pathogen Informatics"/>
        </authorList>
    </citation>
    <scope>NUCLEOTIDE SEQUENCE [LARGE SCALE GENOMIC DNA]</scope>
    <source>
        <strain evidence="2 5">2789STDY5834846</strain>
    </source>
</reference>
<dbReference type="EC" id="2.4.1.52" evidence="2"/>
<name>A0A174QEZ2_9BACE</name>
<feature type="domain" description="Glycosyl transferase family 1" evidence="1">
    <location>
        <begin position="204"/>
        <end position="361"/>
    </location>
</feature>
<dbReference type="Gene3D" id="3.40.50.2000">
    <property type="entry name" value="Glycogen Phosphorylase B"/>
    <property type="match status" value="2"/>
</dbReference>
<dbReference type="Proteomes" id="UP000095606">
    <property type="component" value="Unassembled WGS sequence"/>
</dbReference>
<dbReference type="Proteomes" id="UP001060104">
    <property type="component" value="Chromosome"/>
</dbReference>
<dbReference type="AlphaFoldDB" id="A0A174QEZ2"/>
<reference evidence="3" key="2">
    <citation type="submission" date="2022-08" db="EMBL/GenBank/DDBJ databases">
        <title>Genome Sequencing of Bacteroides fragilis Group Isolates with Nanopore Technology.</title>
        <authorList>
            <person name="Tisza M.J."/>
            <person name="Smith D."/>
            <person name="Dekker J.P."/>
        </authorList>
    </citation>
    <scope>NUCLEOTIDE SEQUENCE</scope>
    <source>
        <strain evidence="3">BFG-351</strain>
        <strain evidence="4">BFG-527</strain>
    </source>
</reference>
<dbReference type="Pfam" id="PF00534">
    <property type="entry name" value="Glycos_transf_1"/>
    <property type="match status" value="1"/>
</dbReference>
<dbReference type="CDD" id="cd03820">
    <property type="entry name" value="GT4_AmsD-like"/>
    <property type="match status" value="1"/>
</dbReference>
<dbReference type="EMBL" id="CP103141">
    <property type="protein sequence ID" value="UVQ74272.1"/>
    <property type="molecule type" value="Genomic_DNA"/>
</dbReference>
<dbReference type="SUPFAM" id="SSF53756">
    <property type="entry name" value="UDP-Glycosyltransferase/glycogen phosphorylase"/>
    <property type="match status" value="1"/>
</dbReference>
<evidence type="ECO:0000313" key="2">
    <source>
        <dbReference type="EMBL" id="CUP71773.1"/>
    </source>
</evidence>
<proteinExistence type="predicted"/>
<keyword evidence="6" id="KW-1185">Reference proteome</keyword>
<dbReference type="PANTHER" id="PTHR12526">
    <property type="entry name" value="GLYCOSYLTRANSFERASE"/>
    <property type="match status" value="1"/>
</dbReference>
<evidence type="ECO:0000259" key="1">
    <source>
        <dbReference type="Pfam" id="PF00534"/>
    </source>
</evidence>
<dbReference type="GeneID" id="69591506"/>
<sequence>MPKRIIYHIGDISRPGGMERIIVLKANWLAEHGYQVTMLSMSSLVESFFPLSSKVKMEALDVFQGSVYDEKRNLWGALKSVYYSIRSRIDHKRKVEKYLESHSCDYFITLVNRGFIPKLKDGSKKYFEIHFSSQAKIEFHQLNSFFYNLVYDLGMYYQERICRRYDKFIVLTEKDRLMRGNIPNMIVIPNFITIESSDSMPVAESRKVIAVGRLSIEKGFDYLFQAWAMVSSKYPDWSLEIYGYGYGREEYYNELIQKNGVEESVKICAPVKDIRNKYLDSAFYVMSSRYEGFPLTLGEAMSCGLPCVSYNCNCGPSEIIRHSEDGILVDEVGDIKGLSDAMLYLIEHPKKRVEMGEKAKENIKRFSIDHVMKKWEDILR</sequence>
<dbReference type="EMBL" id="CZAE01000016">
    <property type="protein sequence ID" value="CUP71773.1"/>
    <property type="molecule type" value="Genomic_DNA"/>
</dbReference>